<dbReference type="GO" id="GO:0060236">
    <property type="term" value="P:regulation of mitotic spindle organization"/>
    <property type="evidence" value="ECO:0007669"/>
    <property type="project" value="TreeGrafter"/>
</dbReference>
<keyword evidence="8" id="KW-1185">Reference proteome</keyword>
<dbReference type="GO" id="GO:0051301">
    <property type="term" value="P:cell division"/>
    <property type="evidence" value="ECO:0007669"/>
    <property type="project" value="UniProtKB-KW"/>
</dbReference>
<evidence type="ECO:0000256" key="3">
    <source>
        <dbReference type="ARBA" id="ARBA00022618"/>
    </source>
</evidence>
<evidence type="ECO:0000313" key="8">
    <source>
        <dbReference type="Proteomes" id="UP000550707"/>
    </source>
</evidence>
<evidence type="ECO:0000256" key="4">
    <source>
        <dbReference type="ARBA" id="ARBA00022776"/>
    </source>
</evidence>
<dbReference type="Pfam" id="PF15280">
    <property type="entry name" value="BORA_N"/>
    <property type="match status" value="1"/>
</dbReference>
<keyword evidence="3" id="KW-0132">Cell division</keyword>
<dbReference type="PANTHER" id="PTHR14728">
    <property type="entry name" value="PROTEIN AURORA BOREALIS"/>
    <property type="match status" value="1"/>
</dbReference>
<proteinExistence type="inferred from homology"/>
<evidence type="ECO:0000256" key="1">
    <source>
        <dbReference type="ARBA" id="ARBA00010963"/>
    </source>
</evidence>
<dbReference type="GO" id="GO:0005737">
    <property type="term" value="C:cytoplasm"/>
    <property type="evidence" value="ECO:0007669"/>
    <property type="project" value="TreeGrafter"/>
</dbReference>
<gene>
    <name evidence="7" type="ORF">HJG59_001543</name>
</gene>
<dbReference type="GO" id="GO:0005634">
    <property type="term" value="C:nucleus"/>
    <property type="evidence" value="ECO:0007669"/>
    <property type="project" value="TreeGrafter"/>
</dbReference>
<accession>A0A7J8GJS7</accession>
<keyword evidence="4" id="KW-0498">Mitosis</keyword>
<feature type="region of interest" description="Disordered" evidence="6">
    <location>
        <begin position="365"/>
        <end position="385"/>
    </location>
</feature>
<dbReference type="EMBL" id="JACASF010000009">
    <property type="protein sequence ID" value="KAF6460051.1"/>
    <property type="molecule type" value="Genomic_DNA"/>
</dbReference>
<organism evidence="7 8">
    <name type="scientific">Molossus molossus</name>
    <name type="common">Pallas' mastiff bat</name>
    <name type="synonym">Vespertilio molossus</name>
    <dbReference type="NCBI Taxonomy" id="27622"/>
    <lineage>
        <taxon>Eukaryota</taxon>
        <taxon>Metazoa</taxon>
        <taxon>Chordata</taxon>
        <taxon>Craniata</taxon>
        <taxon>Vertebrata</taxon>
        <taxon>Euteleostomi</taxon>
        <taxon>Mammalia</taxon>
        <taxon>Eutheria</taxon>
        <taxon>Laurasiatheria</taxon>
        <taxon>Chiroptera</taxon>
        <taxon>Yangochiroptera</taxon>
        <taxon>Molossidae</taxon>
        <taxon>Molossus</taxon>
    </lineage>
</organism>
<dbReference type="PRINTS" id="PR02038">
    <property type="entry name" value="AURORABORA"/>
</dbReference>
<dbReference type="Proteomes" id="UP000550707">
    <property type="component" value="Unassembled WGS sequence"/>
</dbReference>
<dbReference type="PANTHER" id="PTHR14728:SF2">
    <property type="entry name" value="PROTEIN AURORA BOREALIS"/>
    <property type="match status" value="1"/>
</dbReference>
<comment type="caution">
    <text evidence="7">The sequence shown here is derived from an EMBL/GenBank/DDBJ whole genome shotgun (WGS) entry which is preliminary data.</text>
</comment>
<dbReference type="InterPro" id="IPR023252">
    <property type="entry name" value="Aurora_borealis_protein"/>
</dbReference>
<evidence type="ECO:0000313" key="7">
    <source>
        <dbReference type="EMBL" id="KAF6460051.1"/>
    </source>
</evidence>
<name>A0A7J8GJS7_MOLMO</name>
<protein>
    <recommendedName>
        <fullName evidence="2">Protein aurora borealis</fullName>
    </recommendedName>
</protein>
<dbReference type="GO" id="GO:0016301">
    <property type="term" value="F:kinase activity"/>
    <property type="evidence" value="ECO:0007669"/>
    <property type="project" value="UniProtKB-KW"/>
</dbReference>
<keyword evidence="5" id="KW-0131">Cell cycle</keyword>
<comment type="similarity">
    <text evidence="1">Belongs to the BORA family.</text>
</comment>
<keyword evidence="7" id="KW-0808">Transferase</keyword>
<keyword evidence="7" id="KW-0418">Kinase</keyword>
<dbReference type="GO" id="GO:0007088">
    <property type="term" value="P:regulation of mitotic nuclear division"/>
    <property type="evidence" value="ECO:0007669"/>
    <property type="project" value="TreeGrafter"/>
</dbReference>
<reference evidence="7 8" key="1">
    <citation type="journal article" date="2020" name="Nature">
        <title>Six reference-quality genomes reveal evolution of bat adaptations.</title>
        <authorList>
            <person name="Jebb D."/>
            <person name="Huang Z."/>
            <person name="Pippel M."/>
            <person name="Hughes G.M."/>
            <person name="Lavrichenko K."/>
            <person name="Devanna P."/>
            <person name="Winkler S."/>
            <person name="Jermiin L.S."/>
            <person name="Skirmuntt E.C."/>
            <person name="Katzourakis A."/>
            <person name="Burkitt-Gray L."/>
            <person name="Ray D.A."/>
            <person name="Sullivan K.A.M."/>
            <person name="Roscito J.G."/>
            <person name="Kirilenko B.M."/>
            <person name="Davalos L.M."/>
            <person name="Corthals A.P."/>
            <person name="Power M.L."/>
            <person name="Jones G."/>
            <person name="Ransome R.D."/>
            <person name="Dechmann D.K.N."/>
            <person name="Locatelli A.G."/>
            <person name="Puechmaille S.J."/>
            <person name="Fedrigo O."/>
            <person name="Jarvis E.D."/>
            <person name="Hiller M."/>
            <person name="Vernes S.C."/>
            <person name="Myers E.W."/>
            <person name="Teeling E.C."/>
        </authorList>
    </citation>
    <scope>NUCLEOTIDE SEQUENCE [LARGE SCALE GENOMIC DNA]</scope>
    <source>
        <strain evidence="7">MMolMol1</strain>
        <tissue evidence="7">Muscle</tissue>
    </source>
</reference>
<dbReference type="AlphaFoldDB" id="A0A7J8GJS7"/>
<sequence>MRFFLCAMGDVKETKMQITPETPGRISVLNPFESPSDYSNLHEQTVSSPSVFKSTRLPTPGKFKWSIDQLAVINPVEIDPEDIHRQALYLSHSRIDKDVEDKRQKAIEEFFTKDVIVPSPWTDHDGKQLPEYHLSKCINTNNESPVGGKLTVHSEKSNAACQTLLSLPVDFNLEGVLGDYFRADEFADQSPGNLSSSSLRRKLFLDGNGSISDCLPPASPRSVHSSAQTSLEVFYSIDLSPVRCRSPAQTPGSGQFSSSPIQGSVKKYSMESITSPSPISSPTFSPISFQIGKTPLSEQRKFTFHSPDASSGINSKGISNSCIRSPYIDGCSPIKNWSPIRLQMYRDGTQYRTSVIRIPFTLEAHSEDEEDKASVPSTDASSPAMDTAGVHLRQLNSDASSHGTHLVVTSMSVTQNQSSASAKVLALLQDVESEKENNTVDMVDPVETADENTWIKEPVDHGNSPLTDSVSGIAFSIENSHMCMSPLAESSVIPCDSSNIQMDSGYNTQNCGSNTVDMVGAESYCKESDAQTLEVETKPQVFNTKQDHTTQRCWMRTANPQYSSPQNTSLRTKDYR</sequence>
<evidence type="ECO:0000256" key="6">
    <source>
        <dbReference type="SAM" id="MobiDB-lite"/>
    </source>
</evidence>
<evidence type="ECO:0000256" key="5">
    <source>
        <dbReference type="ARBA" id="ARBA00023306"/>
    </source>
</evidence>
<evidence type="ECO:0000256" key="2">
    <source>
        <dbReference type="ARBA" id="ARBA00020055"/>
    </source>
</evidence>
<dbReference type="GO" id="GO:0019901">
    <property type="term" value="F:protein kinase binding"/>
    <property type="evidence" value="ECO:0007669"/>
    <property type="project" value="TreeGrafter"/>
</dbReference>